<protein>
    <submittedName>
        <fullName evidence="10">Glycosyltransferase family 39 protein</fullName>
    </submittedName>
</protein>
<evidence type="ECO:0000313" key="11">
    <source>
        <dbReference type="Proteomes" id="UP000658720"/>
    </source>
</evidence>
<dbReference type="Pfam" id="PF13231">
    <property type="entry name" value="PMT_2"/>
    <property type="match status" value="1"/>
</dbReference>
<keyword evidence="3" id="KW-0328">Glycosyltransferase</keyword>
<feature type="domain" description="Glycosyltransferase RgtA/B/C/D-like" evidence="9">
    <location>
        <begin position="66"/>
        <end position="222"/>
    </location>
</feature>
<evidence type="ECO:0000256" key="2">
    <source>
        <dbReference type="ARBA" id="ARBA00022475"/>
    </source>
</evidence>
<evidence type="ECO:0000256" key="6">
    <source>
        <dbReference type="ARBA" id="ARBA00022989"/>
    </source>
</evidence>
<comment type="caution">
    <text evidence="10">The sequence shown here is derived from an EMBL/GenBank/DDBJ whole genome shotgun (WGS) entry which is preliminary data.</text>
</comment>
<feature type="transmembrane region" description="Helical" evidence="8">
    <location>
        <begin position="371"/>
        <end position="388"/>
    </location>
</feature>
<dbReference type="InterPro" id="IPR038731">
    <property type="entry name" value="RgtA/B/C-like"/>
</dbReference>
<comment type="subcellular location">
    <subcellularLocation>
        <location evidence="1">Cell membrane</location>
        <topology evidence="1">Multi-pass membrane protein</topology>
    </subcellularLocation>
</comment>
<accession>A0ABR9VMD6</accession>
<name>A0ABR9VMD6_9SYNC</name>
<feature type="transmembrane region" description="Helical" evidence="8">
    <location>
        <begin position="291"/>
        <end position="309"/>
    </location>
</feature>
<dbReference type="InterPro" id="IPR050297">
    <property type="entry name" value="LipidA_mod_glycosyltrf_83"/>
</dbReference>
<dbReference type="PANTHER" id="PTHR33908">
    <property type="entry name" value="MANNOSYLTRANSFERASE YKCB-RELATED"/>
    <property type="match status" value="1"/>
</dbReference>
<keyword evidence="2" id="KW-1003">Cell membrane</keyword>
<keyword evidence="11" id="KW-1185">Reference proteome</keyword>
<evidence type="ECO:0000256" key="4">
    <source>
        <dbReference type="ARBA" id="ARBA00022679"/>
    </source>
</evidence>
<dbReference type="Proteomes" id="UP000658720">
    <property type="component" value="Unassembled WGS sequence"/>
</dbReference>
<evidence type="ECO:0000313" key="10">
    <source>
        <dbReference type="EMBL" id="MBE9252511.1"/>
    </source>
</evidence>
<feature type="transmembrane region" description="Helical" evidence="8">
    <location>
        <begin position="12"/>
        <end position="33"/>
    </location>
</feature>
<reference evidence="10 11" key="1">
    <citation type="submission" date="2020-10" db="EMBL/GenBank/DDBJ databases">
        <authorList>
            <person name="Castelo-Branco R."/>
            <person name="Eusebio N."/>
            <person name="Adriana R."/>
            <person name="Vieira A."/>
            <person name="Brugerolle De Fraissinette N."/>
            <person name="Rezende De Castro R."/>
            <person name="Schneider M.P."/>
            <person name="Vasconcelos V."/>
            <person name="Leao P.N."/>
        </authorList>
    </citation>
    <scope>NUCLEOTIDE SEQUENCE [LARGE SCALE GENOMIC DNA]</scope>
    <source>
        <strain evidence="10 11">LEGE 00031</strain>
    </source>
</reference>
<evidence type="ECO:0000256" key="5">
    <source>
        <dbReference type="ARBA" id="ARBA00022692"/>
    </source>
</evidence>
<evidence type="ECO:0000256" key="1">
    <source>
        <dbReference type="ARBA" id="ARBA00004651"/>
    </source>
</evidence>
<dbReference type="EMBL" id="JADEVV010000002">
    <property type="protein sequence ID" value="MBE9252511.1"/>
    <property type="molecule type" value="Genomic_DNA"/>
</dbReference>
<organism evidence="10 11">
    <name type="scientific">Synechocystis salina LEGE 00031</name>
    <dbReference type="NCBI Taxonomy" id="1828736"/>
    <lineage>
        <taxon>Bacteria</taxon>
        <taxon>Bacillati</taxon>
        <taxon>Cyanobacteriota</taxon>
        <taxon>Cyanophyceae</taxon>
        <taxon>Synechococcales</taxon>
        <taxon>Merismopediaceae</taxon>
        <taxon>Synechocystis</taxon>
    </lineage>
</organism>
<evidence type="ECO:0000256" key="3">
    <source>
        <dbReference type="ARBA" id="ARBA00022676"/>
    </source>
</evidence>
<gene>
    <name evidence="10" type="ORF">IQ217_01320</name>
</gene>
<feature type="transmembrane region" description="Helical" evidence="8">
    <location>
        <begin position="208"/>
        <end position="225"/>
    </location>
</feature>
<keyword evidence="7 8" id="KW-0472">Membrane</keyword>
<dbReference type="RefSeq" id="WP_194018631.1">
    <property type="nucleotide sequence ID" value="NZ_JADEVV010000002.1"/>
</dbReference>
<keyword evidence="5 8" id="KW-0812">Transmembrane</keyword>
<keyword evidence="6 8" id="KW-1133">Transmembrane helix</keyword>
<evidence type="ECO:0000259" key="9">
    <source>
        <dbReference type="Pfam" id="PF13231"/>
    </source>
</evidence>
<evidence type="ECO:0000256" key="8">
    <source>
        <dbReference type="SAM" id="Phobius"/>
    </source>
</evidence>
<evidence type="ECO:0000256" key="7">
    <source>
        <dbReference type="ARBA" id="ARBA00023136"/>
    </source>
</evidence>
<feature type="transmembrane region" description="Helical" evidence="8">
    <location>
        <begin position="315"/>
        <end position="333"/>
    </location>
</feature>
<keyword evidence="4" id="KW-0808">Transferase</keyword>
<feature type="transmembrane region" description="Helical" evidence="8">
    <location>
        <begin position="400"/>
        <end position="420"/>
    </location>
</feature>
<feature type="transmembrane region" description="Helical" evidence="8">
    <location>
        <begin position="265"/>
        <end position="284"/>
    </location>
</feature>
<feature type="transmembrane region" description="Helical" evidence="8">
    <location>
        <begin position="345"/>
        <end position="365"/>
    </location>
</feature>
<dbReference type="PANTHER" id="PTHR33908:SF3">
    <property type="entry name" value="UNDECAPRENYL PHOSPHATE-ALPHA-4-AMINO-4-DEOXY-L-ARABINOSE ARABINOSYL TRANSFERASE"/>
    <property type="match status" value="1"/>
</dbReference>
<feature type="transmembrane region" description="Helical" evidence="8">
    <location>
        <begin position="170"/>
        <end position="196"/>
    </location>
</feature>
<sequence>MNFPALNDDRKYLLLLTAAALVLAIAGLGNVALRDFDEGYYATTAQDTYLRGDWRFPTYLGQPFLSKPPLITWLVMGSYHLLGISEFSSRLPLALGSALAVPLLYLVGKEIFSTPKAALWSSSVLLTLLPTARLGRLTMLDGVINTCLLWSLFCLLKGRKQPHWLAGMGIGLGLIALAKGLLVLALTMLLGILILWLGAGEIFKRWQFWLGLAIGFAPVLWWYQLQFAQYGETFWQIHFEFHSFNRVTQELEGNTGPPWYYLLEIAKYTAPWLFFLVPAMVMTIKQWRQDWAKVAIIFGFGFLAIISAMGTKLPWYVLPCYPFFALMGGHYLADLQNRQRYPLLIGYLLAFTAGVGLVGGLYAGFTERRPVIIIMGLVLFVGVGWSARQYLNHSAKFVKTLVVSLYVTLLFLFSSPLWNWEVNEAFAVKPVGELIKQAAPVSTPVYTSFAYSRPSLDFYGDRQVIAMNDDQLRAMAKEGNYLLLDPEAQTRLGLPGLQQRGQAGKFSLFFSPKVGKP</sequence>
<proteinExistence type="predicted"/>